<dbReference type="Pfam" id="PF06677">
    <property type="entry name" value="Auto_anti-p27"/>
    <property type="match status" value="1"/>
</dbReference>
<dbReference type="OMA" id="TYCVACQ"/>
<dbReference type="Ensembl" id="ENSCPRT00005022916.1">
    <property type="protein sequence ID" value="ENSCPRP00005019600.1"/>
    <property type="gene ID" value="ENSCPRG00005013669.1"/>
</dbReference>
<dbReference type="PANTHER" id="PTHR16537:SF1">
    <property type="entry name" value="PROTEIN ZNRD2"/>
    <property type="match status" value="1"/>
</dbReference>
<dbReference type="Proteomes" id="UP000594220">
    <property type="component" value="Unplaced"/>
</dbReference>
<dbReference type="PANTHER" id="PTHR16537">
    <property type="entry name" value="SJOEGREN SYNDROME/SCLERODERMA AUTOANTIGEN 1"/>
    <property type="match status" value="1"/>
</dbReference>
<organism evidence="2 3">
    <name type="scientific">Crocodylus porosus</name>
    <name type="common">Saltwater crocodile</name>
    <name type="synonym">Estuarine crocodile</name>
    <dbReference type="NCBI Taxonomy" id="8502"/>
    <lineage>
        <taxon>Eukaryota</taxon>
        <taxon>Metazoa</taxon>
        <taxon>Chordata</taxon>
        <taxon>Craniata</taxon>
        <taxon>Vertebrata</taxon>
        <taxon>Euteleostomi</taxon>
        <taxon>Archelosauria</taxon>
        <taxon>Archosauria</taxon>
        <taxon>Crocodylia</taxon>
        <taxon>Longirostres</taxon>
        <taxon>Crocodylidae</taxon>
        <taxon>Crocodylus</taxon>
    </lineage>
</organism>
<gene>
    <name evidence="2" type="primary">ZNRD2</name>
</gene>
<feature type="region of interest" description="Disordered" evidence="1">
    <location>
        <begin position="93"/>
        <end position="121"/>
    </location>
</feature>
<dbReference type="GeneTree" id="ENSGT00390000013169"/>
<reference evidence="2" key="2">
    <citation type="submission" date="2025-09" db="UniProtKB">
        <authorList>
            <consortium name="Ensembl"/>
        </authorList>
    </citation>
    <scope>IDENTIFICATION</scope>
</reference>
<keyword evidence="3" id="KW-1185">Reference proteome</keyword>
<reference evidence="2" key="1">
    <citation type="submission" date="2025-08" db="UniProtKB">
        <authorList>
            <consortium name="Ensembl"/>
        </authorList>
    </citation>
    <scope>IDENTIFICATION</scope>
</reference>
<evidence type="ECO:0000313" key="3">
    <source>
        <dbReference type="Proteomes" id="UP000594220"/>
    </source>
</evidence>
<protein>
    <submittedName>
        <fullName evidence="2">Zinc ribbon domain containing 2</fullName>
    </submittedName>
</protein>
<dbReference type="InterPro" id="IPR051888">
    <property type="entry name" value="UPF0148_domain"/>
</dbReference>
<accession>A0A7M4F7I8</accession>
<dbReference type="InterPro" id="IPR009563">
    <property type="entry name" value="SSSCA1"/>
</dbReference>
<name>A0A7M4F7I8_CROPO</name>
<evidence type="ECO:0000256" key="1">
    <source>
        <dbReference type="SAM" id="MobiDB-lite"/>
    </source>
</evidence>
<proteinExistence type="predicted"/>
<sequence>PALHGGDELGWEPPSEAELKVLQARRERQDRISKLMGEYLLRGYRMLGDCCQDCGTILLQDQQKRLYCVACQELDSDVDKDNPALNPQAALSQVRERQLASSAEGPPSAHPLPPAPRPEHCEGAAAGLRAAAAAAAIPLDPAEPLAAAEAAVLRKLGWAACELQRSASIELSTQLCGLVRAGAEALRSLRELTPP</sequence>
<evidence type="ECO:0000313" key="2">
    <source>
        <dbReference type="Ensembl" id="ENSCPRP00005019600.1"/>
    </source>
</evidence>
<dbReference type="AlphaFoldDB" id="A0A7M4F7I8"/>